<reference evidence="1 2" key="1">
    <citation type="submission" date="2017-10" db="EMBL/GenBank/DDBJ databases">
        <title>The draft genome sequence of Lewinella nigricans NBRC 102662.</title>
        <authorList>
            <person name="Wang K."/>
        </authorList>
    </citation>
    <scope>NUCLEOTIDE SEQUENCE [LARGE SCALE GENOMIC DNA]</scope>
    <source>
        <strain evidence="1 2">NBRC 102662</strain>
    </source>
</reference>
<gene>
    <name evidence="1" type="ORF">CRP01_34590</name>
</gene>
<keyword evidence="2" id="KW-1185">Reference proteome</keyword>
<accession>A0A2D0N049</accession>
<comment type="caution">
    <text evidence="1">The sequence shown here is derived from an EMBL/GenBank/DDBJ whole genome shotgun (WGS) entry which is preliminary data.</text>
</comment>
<dbReference type="AlphaFoldDB" id="A0A2D0N049"/>
<dbReference type="Proteomes" id="UP000223913">
    <property type="component" value="Unassembled WGS sequence"/>
</dbReference>
<protein>
    <submittedName>
        <fullName evidence="1">Uncharacterized protein</fullName>
    </submittedName>
</protein>
<dbReference type="RefSeq" id="WP_099154656.1">
    <property type="nucleotide sequence ID" value="NZ_PDUD01000047.1"/>
</dbReference>
<organism evidence="1 2">
    <name type="scientific">Flavilitoribacter nigricans (strain ATCC 23147 / DSM 23189 / NBRC 102662 / NCIMB 1420 / SS-2)</name>
    <name type="common">Lewinella nigricans</name>
    <dbReference type="NCBI Taxonomy" id="1122177"/>
    <lineage>
        <taxon>Bacteria</taxon>
        <taxon>Pseudomonadati</taxon>
        <taxon>Bacteroidota</taxon>
        <taxon>Saprospiria</taxon>
        <taxon>Saprospirales</taxon>
        <taxon>Lewinellaceae</taxon>
        <taxon>Flavilitoribacter</taxon>
    </lineage>
</organism>
<dbReference type="EMBL" id="PDUD01000047">
    <property type="protein sequence ID" value="PHN01922.1"/>
    <property type="molecule type" value="Genomic_DNA"/>
</dbReference>
<sequence>MKINKACLHRKGREAAKFYNGFFRENLLMQIFRSFATLTVKNAKFSGFAIGKSTKKLGVFASRGEIQSFLVFGF</sequence>
<name>A0A2D0N049_FLAN2</name>
<proteinExistence type="predicted"/>
<evidence type="ECO:0000313" key="1">
    <source>
        <dbReference type="EMBL" id="PHN01922.1"/>
    </source>
</evidence>
<evidence type="ECO:0000313" key="2">
    <source>
        <dbReference type="Proteomes" id="UP000223913"/>
    </source>
</evidence>